<organism evidence="1 2">
    <name type="scientific">Succiniclasticum ruminis</name>
    <dbReference type="NCBI Taxonomy" id="40841"/>
    <lineage>
        <taxon>Bacteria</taxon>
        <taxon>Bacillati</taxon>
        <taxon>Bacillota</taxon>
        <taxon>Negativicutes</taxon>
        <taxon>Acidaminococcales</taxon>
        <taxon>Acidaminococcaceae</taxon>
        <taxon>Succiniclasticum</taxon>
    </lineage>
</organism>
<accession>A0A1G6MKS0</accession>
<dbReference type="RefSeq" id="WP_176760478.1">
    <property type="nucleotide sequence ID" value="NZ_FMYW01000010.1"/>
</dbReference>
<dbReference type="AlphaFoldDB" id="A0A1G6MKS0"/>
<sequence>MKVKCVVDDRENLTAGKIYEVTECKTVLANKIMYRIKDDAGGEYLYDKENFEIVEG</sequence>
<keyword evidence="2" id="KW-1185">Reference proteome</keyword>
<gene>
    <name evidence="1" type="ORF">SAMN04487864_11013</name>
</gene>
<protein>
    <submittedName>
        <fullName evidence="1">Uncharacterized protein</fullName>
    </submittedName>
</protein>
<evidence type="ECO:0000313" key="1">
    <source>
        <dbReference type="EMBL" id="SDC56132.1"/>
    </source>
</evidence>
<reference evidence="2" key="1">
    <citation type="submission" date="2016-10" db="EMBL/GenBank/DDBJ databases">
        <authorList>
            <person name="Varghese N."/>
            <person name="Submissions S."/>
        </authorList>
    </citation>
    <scope>NUCLEOTIDE SEQUENCE [LARGE SCALE GENOMIC DNA]</scope>
    <source>
        <strain evidence="2">DSM 11005</strain>
    </source>
</reference>
<dbReference type="Proteomes" id="UP000198943">
    <property type="component" value="Unassembled WGS sequence"/>
</dbReference>
<name>A0A1G6MKS0_9FIRM</name>
<evidence type="ECO:0000313" key="2">
    <source>
        <dbReference type="Proteomes" id="UP000198943"/>
    </source>
</evidence>
<proteinExistence type="predicted"/>
<dbReference type="EMBL" id="FMYW01000010">
    <property type="protein sequence ID" value="SDC56132.1"/>
    <property type="molecule type" value="Genomic_DNA"/>
</dbReference>